<dbReference type="PANTHER" id="PTHR24248:SF199">
    <property type="entry name" value="IP13425P-RELATED"/>
    <property type="match status" value="1"/>
</dbReference>
<keyword evidence="5 17" id="KW-1133">Transmembrane helix</keyword>
<feature type="transmembrane region" description="Helical" evidence="17">
    <location>
        <begin position="182"/>
        <end position="209"/>
    </location>
</feature>
<evidence type="ECO:0000313" key="20">
    <source>
        <dbReference type="Proteomes" id="UP000694621"/>
    </source>
</evidence>
<dbReference type="CDD" id="cd15329">
    <property type="entry name" value="7tmA_5-HT7"/>
    <property type="match status" value="1"/>
</dbReference>
<comment type="similarity">
    <text evidence="16">Belongs to the G-protein coupled receptor 1 family.</text>
</comment>
<dbReference type="PROSITE" id="PS00237">
    <property type="entry name" value="G_PROTEIN_RECEP_F1_1"/>
    <property type="match status" value="1"/>
</dbReference>
<keyword evidence="10 16" id="KW-0675">Receptor</keyword>
<evidence type="ECO:0000256" key="13">
    <source>
        <dbReference type="ARBA" id="ARBA00023288"/>
    </source>
</evidence>
<evidence type="ECO:0000256" key="3">
    <source>
        <dbReference type="ARBA" id="ARBA00022475"/>
    </source>
</evidence>
<evidence type="ECO:0000256" key="12">
    <source>
        <dbReference type="ARBA" id="ARBA00023224"/>
    </source>
</evidence>
<dbReference type="GO" id="GO:0006939">
    <property type="term" value="P:smooth muscle contraction"/>
    <property type="evidence" value="ECO:0007669"/>
    <property type="project" value="InterPro"/>
</dbReference>
<evidence type="ECO:0000256" key="2">
    <source>
        <dbReference type="ARBA" id="ARBA00015306"/>
    </source>
</evidence>
<evidence type="ECO:0000256" key="10">
    <source>
        <dbReference type="ARBA" id="ARBA00023170"/>
    </source>
</evidence>
<keyword evidence="11" id="KW-0325">Glycoprotein</keyword>
<dbReference type="GO" id="GO:0007623">
    <property type="term" value="P:circadian rhythm"/>
    <property type="evidence" value="ECO:0007669"/>
    <property type="project" value="InterPro"/>
</dbReference>
<keyword evidence="12 16" id="KW-0807">Transducer</keyword>
<feature type="transmembrane region" description="Helical" evidence="17">
    <location>
        <begin position="229"/>
        <end position="250"/>
    </location>
</feature>
<keyword evidence="4 16" id="KW-0812">Transmembrane</keyword>
<dbReference type="GO" id="GO:0004938">
    <property type="term" value="F:alpha2-adrenergic receptor activity"/>
    <property type="evidence" value="ECO:0007669"/>
    <property type="project" value="UniProtKB-ARBA"/>
</dbReference>
<feature type="domain" description="G-protein coupled receptors family 1 profile" evidence="18">
    <location>
        <begin position="129"/>
        <end position="419"/>
    </location>
</feature>
<evidence type="ECO:0000256" key="1">
    <source>
        <dbReference type="ARBA" id="ARBA00004651"/>
    </source>
</evidence>
<evidence type="ECO:0000256" key="14">
    <source>
        <dbReference type="ARBA" id="ARBA00031930"/>
    </source>
</evidence>
<dbReference type="InterPro" id="IPR017452">
    <property type="entry name" value="GPCR_Rhodpsn_7TM"/>
</dbReference>
<keyword evidence="6 16" id="KW-0297">G-protein coupled receptor</keyword>
<evidence type="ECO:0000256" key="9">
    <source>
        <dbReference type="ARBA" id="ARBA00023157"/>
    </source>
</evidence>
<keyword evidence="7 17" id="KW-0472">Membrane</keyword>
<evidence type="ECO:0000256" key="8">
    <source>
        <dbReference type="ARBA" id="ARBA00023139"/>
    </source>
</evidence>
<dbReference type="GO" id="GO:0005886">
    <property type="term" value="C:plasma membrane"/>
    <property type="evidence" value="ECO:0007669"/>
    <property type="project" value="UniProtKB-SubCell"/>
</dbReference>
<comment type="function">
    <text evidence="15">G-protein coupled receptor for 5-hydroxytryptamine (serotonin), a biogenic hormone that functions as a neurotransmitter, a hormone and a mitogen. Ligand binding causes a conformation change that triggers signaling via guanine nucleotide-binding proteins (G proteins) and modulates the activity of downstream effectors. HTR7 is coupled to G(s) G alpha proteins and mediates activation of adenylate cyclase activity.</text>
</comment>
<evidence type="ECO:0000256" key="6">
    <source>
        <dbReference type="ARBA" id="ARBA00023040"/>
    </source>
</evidence>
<keyword evidence="9" id="KW-1015">Disulfide bond</keyword>
<keyword evidence="8" id="KW-0564">Palmitate</keyword>
<feature type="transmembrane region" description="Helical" evidence="17">
    <location>
        <begin position="149"/>
        <end position="170"/>
    </location>
</feature>
<dbReference type="PANTHER" id="PTHR24248">
    <property type="entry name" value="ADRENERGIC RECEPTOR-RELATED G-PROTEIN COUPLED RECEPTOR"/>
    <property type="match status" value="1"/>
</dbReference>
<feature type="transmembrane region" description="Helical" evidence="17">
    <location>
        <begin position="270"/>
        <end position="291"/>
    </location>
</feature>
<dbReference type="GO" id="GO:0071881">
    <property type="term" value="P:adenylate cyclase-inhibiting adrenergic receptor signaling pathway"/>
    <property type="evidence" value="ECO:0007669"/>
    <property type="project" value="UniProtKB-ARBA"/>
</dbReference>
<evidence type="ECO:0000256" key="5">
    <source>
        <dbReference type="ARBA" id="ARBA00022989"/>
    </source>
</evidence>
<name>A0A8B9RC44_ASTMX</name>
<dbReference type="PRINTS" id="PR00237">
    <property type="entry name" value="GPCRRHODOPSN"/>
</dbReference>
<dbReference type="Pfam" id="PF00001">
    <property type="entry name" value="7tm_1"/>
    <property type="match status" value="1"/>
</dbReference>
<reference evidence="19" key="1">
    <citation type="submission" date="2025-08" db="UniProtKB">
        <authorList>
            <consortium name="Ensembl"/>
        </authorList>
    </citation>
    <scope>IDENTIFICATION</scope>
</reference>
<dbReference type="SMART" id="SM01381">
    <property type="entry name" value="7TM_GPCR_Srsx"/>
    <property type="match status" value="1"/>
</dbReference>
<accession>A0A8B9RC44</accession>
<dbReference type="GO" id="GO:0042310">
    <property type="term" value="P:vasoconstriction"/>
    <property type="evidence" value="ECO:0007669"/>
    <property type="project" value="InterPro"/>
</dbReference>
<keyword evidence="3" id="KW-1003">Cell membrane</keyword>
<sequence length="490" mass="54393">MRCFIYLSITVRLLSLCFLLPLSLSLRFLLYFSLSLFPLFSHSLSLSSFSISLSLYLSLSVFPSFSLSLSLSLSLSKCVCVCVRALVPDSARAAMRNASCAEEPLVFGALERVVIGVCLGCVSALTVMGNALVVIAVCVVKKLRQPSNYLLVSLAAADLSVATVVMPFAIVTDLTGGQWLFGQVFCNIFIAMDVMCCTASIMTLCVISVDRYLGITRPLTYPARQNGQLMAKMIFGVWLVSASITLPPFCGWAKNINTAGVCLISQDFSYTIYSTAVAFYIPMLVMLFMYYKIFKAARKSGAKHRFTSIVRSLDLPEAVRMHGLKPQHHGTGVAEECAALSRLLSPERQNMSIFKREQKAATTLGVIVGVFSICWLPFFILSTARPFICGVECSCIPIWLERMLLWFGYANSLVNPFIYAFFNRDLRSTYKDLLRCRYRNINRRLSAVGVHEALKVYNSMTSLGSDIFELETGFSLETKLNSIFSLETLM</sequence>
<feature type="transmembrane region" description="Helical" evidence="17">
    <location>
        <begin position="403"/>
        <end position="422"/>
    </location>
</feature>
<protein>
    <recommendedName>
        <fullName evidence="2">5-hydroxytryptamine receptor 7</fullName>
    </recommendedName>
    <alternativeName>
        <fullName evidence="14">Serotonin receptor 7</fullName>
    </alternativeName>
</protein>
<dbReference type="AlphaFoldDB" id="A0A8B9RC44"/>
<dbReference type="PROSITE" id="PS50262">
    <property type="entry name" value="G_PROTEIN_RECEP_F1_2"/>
    <property type="match status" value="1"/>
</dbReference>
<dbReference type="InterPro" id="IPR001069">
    <property type="entry name" value="5HT_7_rcpt"/>
</dbReference>
<keyword evidence="13" id="KW-0449">Lipoprotein</keyword>
<dbReference type="GO" id="GO:0071880">
    <property type="term" value="P:adenylate cyclase-activating adrenergic receptor signaling pathway"/>
    <property type="evidence" value="ECO:0007669"/>
    <property type="project" value="TreeGrafter"/>
</dbReference>
<evidence type="ECO:0000256" key="11">
    <source>
        <dbReference type="ARBA" id="ARBA00023180"/>
    </source>
</evidence>
<feature type="transmembrane region" description="Helical" evidence="17">
    <location>
        <begin position="6"/>
        <end position="32"/>
    </location>
</feature>
<dbReference type="GO" id="GO:0043410">
    <property type="term" value="P:positive regulation of MAPK cascade"/>
    <property type="evidence" value="ECO:0007669"/>
    <property type="project" value="TreeGrafter"/>
</dbReference>
<dbReference type="InterPro" id="IPR000276">
    <property type="entry name" value="GPCR_Rhodpsn"/>
</dbReference>
<dbReference type="GO" id="GO:0004993">
    <property type="term" value="F:G protein-coupled serotonin receptor activity"/>
    <property type="evidence" value="ECO:0007669"/>
    <property type="project" value="InterPro"/>
</dbReference>
<feature type="transmembrane region" description="Helical" evidence="17">
    <location>
        <begin position="360"/>
        <end position="383"/>
    </location>
</feature>
<evidence type="ECO:0000256" key="7">
    <source>
        <dbReference type="ARBA" id="ARBA00023136"/>
    </source>
</evidence>
<evidence type="ECO:0000313" key="19">
    <source>
        <dbReference type="Ensembl" id="ENSAMXP00005032125.1"/>
    </source>
</evidence>
<evidence type="ECO:0000256" key="15">
    <source>
        <dbReference type="ARBA" id="ARBA00045776"/>
    </source>
</evidence>
<dbReference type="Ensembl" id="ENSAMXT00005035121.1">
    <property type="protein sequence ID" value="ENSAMXP00005032125.1"/>
    <property type="gene ID" value="ENSAMXG00005015640.1"/>
</dbReference>
<dbReference type="PRINTS" id="PR00652">
    <property type="entry name" value="5HT7RECEPTR"/>
</dbReference>
<organism evidence="19 20">
    <name type="scientific">Astyanax mexicanus</name>
    <name type="common">Blind cave fish</name>
    <name type="synonym">Astyanax fasciatus mexicanus</name>
    <dbReference type="NCBI Taxonomy" id="7994"/>
    <lineage>
        <taxon>Eukaryota</taxon>
        <taxon>Metazoa</taxon>
        <taxon>Chordata</taxon>
        <taxon>Craniata</taxon>
        <taxon>Vertebrata</taxon>
        <taxon>Euteleostomi</taxon>
        <taxon>Actinopterygii</taxon>
        <taxon>Neopterygii</taxon>
        <taxon>Teleostei</taxon>
        <taxon>Ostariophysi</taxon>
        <taxon>Characiformes</taxon>
        <taxon>Characoidei</taxon>
        <taxon>Acestrorhamphidae</taxon>
        <taxon>Acestrorhamphinae</taxon>
        <taxon>Astyanax</taxon>
    </lineage>
</organism>
<evidence type="ECO:0000256" key="4">
    <source>
        <dbReference type="ARBA" id="ARBA00022692"/>
    </source>
</evidence>
<dbReference type="FunFam" id="1.20.1070.10:FF:000071">
    <property type="entry name" value="5-hydroxytryptamine (serotonin) receptor 7a"/>
    <property type="match status" value="1"/>
</dbReference>
<dbReference type="GO" id="GO:0007268">
    <property type="term" value="P:chemical synaptic transmission"/>
    <property type="evidence" value="ECO:0007669"/>
    <property type="project" value="InterPro"/>
</dbReference>
<dbReference type="Proteomes" id="UP000694621">
    <property type="component" value="Unplaced"/>
</dbReference>
<evidence type="ECO:0000259" key="18">
    <source>
        <dbReference type="PROSITE" id="PS50262"/>
    </source>
</evidence>
<comment type="subcellular location">
    <subcellularLocation>
        <location evidence="1">Cell membrane</location>
        <topology evidence="1">Multi-pass membrane protein</topology>
    </subcellularLocation>
</comment>
<proteinExistence type="inferred from homology"/>
<evidence type="ECO:0000256" key="16">
    <source>
        <dbReference type="RuleBase" id="RU000688"/>
    </source>
</evidence>
<dbReference type="SUPFAM" id="SSF81321">
    <property type="entry name" value="Family A G protein-coupled receptor-like"/>
    <property type="match status" value="1"/>
</dbReference>
<dbReference type="GO" id="GO:0045202">
    <property type="term" value="C:synapse"/>
    <property type="evidence" value="ECO:0007669"/>
    <property type="project" value="GOC"/>
</dbReference>
<evidence type="ECO:0000256" key="17">
    <source>
        <dbReference type="SAM" id="Phobius"/>
    </source>
</evidence>
<dbReference type="Gene3D" id="1.20.1070.10">
    <property type="entry name" value="Rhodopsin 7-helix transmembrane proteins"/>
    <property type="match status" value="1"/>
</dbReference>
<feature type="transmembrane region" description="Helical" evidence="17">
    <location>
        <begin position="113"/>
        <end position="137"/>
    </location>
</feature>